<dbReference type="InterPro" id="IPR002514">
    <property type="entry name" value="Transposase_8"/>
</dbReference>
<evidence type="ECO:0000256" key="2">
    <source>
        <dbReference type="SAM" id="Coils"/>
    </source>
</evidence>
<dbReference type="SUPFAM" id="SSF46689">
    <property type="entry name" value="Homeodomain-like"/>
    <property type="match status" value="1"/>
</dbReference>
<dbReference type="Gene3D" id="1.10.10.60">
    <property type="entry name" value="Homeodomain-like"/>
    <property type="match status" value="1"/>
</dbReference>
<evidence type="ECO:0000256" key="1">
    <source>
        <dbReference type="ARBA" id="ARBA00002286"/>
    </source>
</evidence>
<dbReference type="Pfam" id="PF13276">
    <property type="entry name" value="HTH_21"/>
    <property type="match status" value="1"/>
</dbReference>
<evidence type="ECO:0000259" key="3">
    <source>
        <dbReference type="PROSITE" id="PS50994"/>
    </source>
</evidence>
<dbReference type="PANTHER" id="PTHR46889">
    <property type="entry name" value="TRANSPOSASE INSF FOR INSERTION SEQUENCE IS3B-RELATED"/>
    <property type="match status" value="1"/>
</dbReference>
<dbReference type="InterPro" id="IPR025948">
    <property type="entry name" value="HTH-like_dom"/>
</dbReference>
<dbReference type="InterPro" id="IPR036397">
    <property type="entry name" value="RNaseH_sf"/>
</dbReference>
<name>A0ABY4WG29_9BACL</name>
<evidence type="ECO:0000313" key="4">
    <source>
        <dbReference type="EMBL" id="USG64780.1"/>
    </source>
</evidence>
<dbReference type="InterPro" id="IPR009057">
    <property type="entry name" value="Homeodomain-like_sf"/>
</dbReference>
<protein>
    <submittedName>
        <fullName evidence="4">IS3 family transposase</fullName>
    </submittedName>
</protein>
<dbReference type="Pfam" id="PF13333">
    <property type="entry name" value="rve_2"/>
    <property type="match status" value="1"/>
</dbReference>
<evidence type="ECO:0000313" key="5">
    <source>
        <dbReference type="Proteomes" id="UP001056500"/>
    </source>
</evidence>
<dbReference type="InterPro" id="IPR050900">
    <property type="entry name" value="Transposase_IS3/IS150/IS904"/>
</dbReference>
<proteinExistence type="predicted"/>
<keyword evidence="5" id="KW-1185">Reference proteome</keyword>
<feature type="coiled-coil region" evidence="2">
    <location>
        <begin position="60"/>
        <end position="87"/>
    </location>
</feature>
<feature type="domain" description="Integrase catalytic" evidence="3">
    <location>
        <begin position="211"/>
        <end position="371"/>
    </location>
</feature>
<dbReference type="Proteomes" id="UP001056500">
    <property type="component" value="Chromosome"/>
</dbReference>
<dbReference type="PANTHER" id="PTHR46889:SF5">
    <property type="entry name" value="INTEGRASE PROTEIN"/>
    <property type="match status" value="1"/>
</dbReference>
<keyword evidence="2" id="KW-0175">Coiled coil</keyword>
<dbReference type="RefSeq" id="WP_251871891.1">
    <property type="nucleotide sequence ID" value="NZ_CP098755.1"/>
</dbReference>
<dbReference type="Gene3D" id="3.30.420.10">
    <property type="entry name" value="Ribonuclease H-like superfamily/Ribonuclease H"/>
    <property type="match status" value="1"/>
</dbReference>
<dbReference type="Pfam" id="PF00665">
    <property type="entry name" value="rve"/>
    <property type="match status" value="1"/>
</dbReference>
<gene>
    <name evidence="4" type="ORF">NDK47_22055</name>
</gene>
<dbReference type="InterPro" id="IPR012337">
    <property type="entry name" value="RNaseH-like_sf"/>
</dbReference>
<dbReference type="SUPFAM" id="SSF53098">
    <property type="entry name" value="Ribonuclease H-like"/>
    <property type="match status" value="1"/>
</dbReference>
<comment type="function">
    <text evidence="1">Involved in the transposition of the insertion sequence.</text>
</comment>
<organism evidence="4 5">
    <name type="scientific">Brevibacillus ruminantium</name>
    <dbReference type="NCBI Taxonomy" id="2950604"/>
    <lineage>
        <taxon>Bacteria</taxon>
        <taxon>Bacillati</taxon>
        <taxon>Bacillota</taxon>
        <taxon>Bacilli</taxon>
        <taxon>Bacillales</taxon>
        <taxon>Paenibacillaceae</taxon>
        <taxon>Brevibacillus</taxon>
    </lineage>
</organism>
<dbReference type="EMBL" id="CP098755">
    <property type="protein sequence ID" value="USG64780.1"/>
    <property type="molecule type" value="Genomic_DNA"/>
</dbReference>
<dbReference type="Pfam" id="PF01527">
    <property type="entry name" value="HTH_Tnp_1"/>
    <property type="match status" value="1"/>
</dbReference>
<sequence>MAKRERRAFTDEFKQQMVQLYENGKPRADILREYDLSASAFDRWVKQSRTTGSFKESDNRTDEQNELLQLRKENQRLKMENDIFKASCADLRTKIMVIQQNAHKYSVLAMCKILQVNRSTYYYESKEPSSIDDDEVEQAIIRIFEENQRVYGARKIKAKLHKEGLTVSRRRIGRLMKKNALVSVYTVAQYKPNVSSCNESPIQNELNREFVKEAPLEAVVSDLTYVRVANKWHYICLLVDLFNREIIGHSCGKFKDAALVYQAFASVKGDLRQIQLFHSDRGSEFKNLTIDDVINTFNIKRSLSMKGCPYDNAVAEATFKLIKAEFVRNRQFESLAQLKKELGIYIKWFNETRIHSTLGYLSPIAYKEVALKKSV</sequence>
<accession>A0ABY4WG29</accession>
<dbReference type="PROSITE" id="PS50994">
    <property type="entry name" value="INTEGRASE"/>
    <property type="match status" value="1"/>
</dbReference>
<reference evidence="4" key="1">
    <citation type="submission" date="2022-06" db="EMBL/GenBank/DDBJ databases">
        <title>Genome sequencing of Brevibacillus sp. BB3-R1.</title>
        <authorList>
            <person name="Heo J."/>
            <person name="Lee D."/>
            <person name="Won M."/>
            <person name="Han B.-H."/>
            <person name="Hong S.-B."/>
            <person name="Kwon S.-W."/>
        </authorList>
    </citation>
    <scope>NUCLEOTIDE SEQUENCE</scope>
    <source>
        <strain evidence="4">BB3-R1</strain>
    </source>
</reference>
<dbReference type="InterPro" id="IPR001584">
    <property type="entry name" value="Integrase_cat-core"/>
</dbReference>
<dbReference type="InterPro" id="IPR048020">
    <property type="entry name" value="Transpos_IS3"/>
</dbReference>
<dbReference type="NCBIfam" id="NF033516">
    <property type="entry name" value="transpos_IS3"/>
    <property type="match status" value="1"/>
</dbReference>